<dbReference type="Gene3D" id="3.40.50.280">
    <property type="entry name" value="Cobalamin-binding domain"/>
    <property type="match status" value="1"/>
</dbReference>
<dbReference type="SMART" id="SM00422">
    <property type="entry name" value="HTH_MERR"/>
    <property type="match status" value="1"/>
</dbReference>
<name>A0A851GQ51_9BACT</name>
<evidence type="ECO:0000256" key="1">
    <source>
        <dbReference type="ARBA" id="ARBA00023015"/>
    </source>
</evidence>
<keyword evidence="2" id="KW-0238">DNA-binding</keyword>
<dbReference type="GO" id="GO:0031419">
    <property type="term" value="F:cobalamin binding"/>
    <property type="evidence" value="ECO:0007669"/>
    <property type="project" value="InterPro"/>
</dbReference>
<dbReference type="GO" id="GO:0003677">
    <property type="term" value="F:DNA binding"/>
    <property type="evidence" value="ECO:0007669"/>
    <property type="project" value="UniProtKB-KW"/>
</dbReference>
<evidence type="ECO:0000256" key="3">
    <source>
        <dbReference type="ARBA" id="ARBA00023163"/>
    </source>
</evidence>
<evidence type="ECO:0000313" key="7">
    <source>
        <dbReference type="Proteomes" id="UP000557872"/>
    </source>
</evidence>
<dbReference type="Gene3D" id="1.10.1660.10">
    <property type="match status" value="1"/>
</dbReference>
<dbReference type="Pfam" id="PF02607">
    <property type="entry name" value="B12-binding_2"/>
    <property type="match status" value="1"/>
</dbReference>
<dbReference type="GO" id="GO:0046872">
    <property type="term" value="F:metal ion binding"/>
    <property type="evidence" value="ECO:0007669"/>
    <property type="project" value="InterPro"/>
</dbReference>
<dbReference type="InterPro" id="IPR047057">
    <property type="entry name" value="MerR_fam"/>
</dbReference>
<dbReference type="GO" id="GO:0003700">
    <property type="term" value="F:DNA-binding transcription factor activity"/>
    <property type="evidence" value="ECO:0007669"/>
    <property type="project" value="InterPro"/>
</dbReference>
<dbReference type="Proteomes" id="UP000557872">
    <property type="component" value="Unassembled WGS sequence"/>
</dbReference>
<feature type="domain" description="HTH merR-type" evidence="4">
    <location>
        <begin position="1"/>
        <end position="72"/>
    </location>
</feature>
<dbReference type="PROSITE" id="PS51332">
    <property type="entry name" value="B12_BINDING"/>
    <property type="match status" value="1"/>
</dbReference>
<feature type="domain" description="B12-binding" evidence="5">
    <location>
        <begin position="182"/>
        <end position="308"/>
    </location>
</feature>
<dbReference type="InterPro" id="IPR006158">
    <property type="entry name" value="Cobalamin-bd"/>
</dbReference>
<dbReference type="AlphaFoldDB" id="A0A851GQ51"/>
<dbReference type="SUPFAM" id="SSF52242">
    <property type="entry name" value="Cobalamin (vitamin B12)-binding domain"/>
    <property type="match status" value="1"/>
</dbReference>
<dbReference type="SUPFAM" id="SSF46955">
    <property type="entry name" value="Putative DNA-binding domain"/>
    <property type="match status" value="1"/>
</dbReference>
<dbReference type="RefSeq" id="WP_178933960.1">
    <property type="nucleotide sequence ID" value="NZ_JACBAZ010000008.1"/>
</dbReference>
<comment type="caution">
    <text evidence="6">The sequence shown here is derived from an EMBL/GenBank/DDBJ whole genome shotgun (WGS) entry which is preliminary data.</text>
</comment>
<dbReference type="Pfam" id="PF02310">
    <property type="entry name" value="B12-binding"/>
    <property type="match status" value="1"/>
</dbReference>
<sequence length="308" mass="34038">MHTHGIKVAVMVTGLSDHVLRVWEKRYGAVTPKRTETNRRLYSDADIARLQTLATLVEKGYAISQIAKLKDADLHDLLGSVASSNERRELERNTDQSKQFIQQAVSAIRQYDQKRLESIFDEASLRLGYSGLLELVIIPVMQHVGDDWANGRLTSAGEHAATSFVKEYLAHSVRSFAIEEHAPVLVATTPAGQMHELGAFIGSCLARKNGWKIVYLGPSLPADEIAGAVIEAKADALLLSIVYPIDDPKMDSQLIRLRKQLPEQTPILVGGSQVANYERSLTDIQATHIPTLSGLQAELQKIRESRLV</sequence>
<dbReference type="Gene3D" id="1.10.1240.10">
    <property type="entry name" value="Methionine synthase domain"/>
    <property type="match status" value="1"/>
</dbReference>
<dbReference type="InterPro" id="IPR009061">
    <property type="entry name" value="DNA-bd_dom_put_sf"/>
</dbReference>
<dbReference type="InterPro" id="IPR036724">
    <property type="entry name" value="Cobalamin-bd_sf"/>
</dbReference>
<gene>
    <name evidence="6" type="ORF">HW115_16010</name>
</gene>
<keyword evidence="1" id="KW-0805">Transcription regulation</keyword>
<proteinExistence type="predicted"/>
<evidence type="ECO:0000256" key="2">
    <source>
        <dbReference type="ARBA" id="ARBA00023125"/>
    </source>
</evidence>
<evidence type="ECO:0000313" key="6">
    <source>
        <dbReference type="EMBL" id="NWK57127.1"/>
    </source>
</evidence>
<dbReference type="Pfam" id="PF13411">
    <property type="entry name" value="MerR_1"/>
    <property type="match status" value="1"/>
</dbReference>
<dbReference type="InterPro" id="IPR003759">
    <property type="entry name" value="Cbl-bd_cap"/>
</dbReference>
<dbReference type="PROSITE" id="PS50937">
    <property type="entry name" value="HTH_MERR_2"/>
    <property type="match status" value="1"/>
</dbReference>
<reference evidence="6 7" key="1">
    <citation type="submission" date="2020-07" db="EMBL/GenBank/DDBJ databases">
        <title>Roseicoccus Jingziensis gen. nov., sp. nov., isolated from coastal seawater.</title>
        <authorList>
            <person name="Feng X."/>
        </authorList>
    </citation>
    <scope>NUCLEOTIDE SEQUENCE [LARGE SCALE GENOMIC DNA]</scope>
    <source>
        <strain evidence="6 7">N1E253</strain>
    </source>
</reference>
<evidence type="ECO:0000259" key="4">
    <source>
        <dbReference type="PROSITE" id="PS50937"/>
    </source>
</evidence>
<keyword evidence="7" id="KW-1185">Reference proteome</keyword>
<evidence type="ECO:0000259" key="5">
    <source>
        <dbReference type="PROSITE" id="PS51332"/>
    </source>
</evidence>
<dbReference type="InterPro" id="IPR000551">
    <property type="entry name" value="MerR-type_HTH_dom"/>
</dbReference>
<organism evidence="6 7">
    <name type="scientific">Oceaniferula marina</name>
    <dbReference type="NCBI Taxonomy" id="2748318"/>
    <lineage>
        <taxon>Bacteria</taxon>
        <taxon>Pseudomonadati</taxon>
        <taxon>Verrucomicrobiota</taxon>
        <taxon>Verrucomicrobiia</taxon>
        <taxon>Verrucomicrobiales</taxon>
        <taxon>Verrucomicrobiaceae</taxon>
        <taxon>Oceaniferula</taxon>
    </lineage>
</organism>
<protein>
    <submittedName>
        <fullName evidence="6">MerR family transcriptional regulator</fullName>
    </submittedName>
</protein>
<dbReference type="InterPro" id="IPR036594">
    <property type="entry name" value="Meth_synthase_dom"/>
</dbReference>
<dbReference type="PANTHER" id="PTHR30204">
    <property type="entry name" value="REDOX-CYCLING DRUG-SENSING TRANSCRIPTIONAL ACTIVATOR SOXR"/>
    <property type="match status" value="1"/>
</dbReference>
<dbReference type="CDD" id="cd01104">
    <property type="entry name" value="HTH_MlrA-CarA"/>
    <property type="match status" value="1"/>
</dbReference>
<accession>A0A851GQ51</accession>
<dbReference type="EMBL" id="JACBAZ010000008">
    <property type="protein sequence ID" value="NWK57127.1"/>
    <property type="molecule type" value="Genomic_DNA"/>
</dbReference>
<dbReference type="PANTHER" id="PTHR30204:SF67">
    <property type="entry name" value="HTH-TYPE TRANSCRIPTIONAL REGULATOR MLRA-RELATED"/>
    <property type="match status" value="1"/>
</dbReference>
<keyword evidence="3" id="KW-0804">Transcription</keyword>
<dbReference type="CDD" id="cd02065">
    <property type="entry name" value="B12-binding_like"/>
    <property type="match status" value="1"/>
</dbReference>